<sequence length="246" mass="26968">MASTVPLMDDIEIGDDVDDTTSIKDDFAYHNNVAGAPKKIRMGFLRKVYGLLVVQLVLTTLIAGVCLFTPAVKTAVQANSWLVMVAFILSIGILLALHVNRHKTPLNLILLAAFTVVEAYTVGVIVSFFDKLVVIEAFFITATVVVGLTLFTFNTSKDFTKWGSALFIGLWVLIIGGTLNLFMGGTGFDLLMTIGGTILFSAFIVFDTQMIMEKVSPEEYISATINLYLDIINLFIEILKLVQRGN</sequence>
<dbReference type="GO" id="GO:0016020">
    <property type="term" value="C:membrane"/>
    <property type="evidence" value="ECO:0007669"/>
    <property type="project" value="UniProtKB-SubCell"/>
</dbReference>
<dbReference type="Pfam" id="PF01027">
    <property type="entry name" value="Bax1-I"/>
    <property type="match status" value="1"/>
</dbReference>
<evidence type="ECO:0000256" key="1">
    <source>
        <dbReference type="ARBA" id="ARBA00004141"/>
    </source>
</evidence>
<name>C1C1L9_CALCM</name>
<feature type="transmembrane region" description="Helical" evidence="5">
    <location>
        <begin position="132"/>
        <end position="153"/>
    </location>
</feature>
<dbReference type="EMBL" id="BT080748">
    <property type="protein sequence ID" value="ACO15172.1"/>
    <property type="molecule type" value="mRNA"/>
</dbReference>
<keyword evidence="3 5" id="KW-1133">Transmembrane helix</keyword>
<evidence type="ECO:0000256" key="5">
    <source>
        <dbReference type="RuleBase" id="RU004379"/>
    </source>
</evidence>
<keyword evidence="4 5" id="KW-0472">Membrane</keyword>
<feature type="transmembrane region" description="Helical" evidence="5">
    <location>
        <begin position="165"/>
        <end position="184"/>
    </location>
</feature>
<dbReference type="AlphaFoldDB" id="C1C1L9"/>
<gene>
    <name evidence="6" type="primary">TMBI4</name>
</gene>
<feature type="transmembrane region" description="Helical" evidence="5">
    <location>
        <begin position="78"/>
        <end position="99"/>
    </location>
</feature>
<comment type="similarity">
    <text evidence="5">Belongs to the BI1 family.</text>
</comment>
<organism evidence="6">
    <name type="scientific">Caligus clemensi</name>
    <name type="common">Sea louse</name>
    <dbReference type="NCBI Taxonomy" id="344056"/>
    <lineage>
        <taxon>Eukaryota</taxon>
        <taxon>Metazoa</taxon>
        <taxon>Ecdysozoa</taxon>
        <taxon>Arthropoda</taxon>
        <taxon>Crustacea</taxon>
        <taxon>Multicrustacea</taxon>
        <taxon>Hexanauplia</taxon>
        <taxon>Copepoda</taxon>
        <taxon>Siphonostomatoida</taxon>
        <taxon>Caligidae</taxon>
        <taxon>Caligus</taxon>
    </lineage>
</organism>
<evidence type="ECO:0000313" key="6">
    <source>
        <dbReference type="EMBL" id="ACO15172.1"/>
    </source>
</evidence>
<evidence type="ECO:0000256" key="3">
    <source>
        <dbReference type="ARBA" id="ARBA00022989"/>
    </source>
</evidence>
<feature type="transmembrane region" description="Helical" evidence="5">
    <location>
        <begin position="190"/>
        <end position="206"/>
    </location>
</feature>
<comment type="subcellular location">
    <subcellularLocation>
        <location evidence="1">Membrane</location>
        <topology evidence="1">Multi-pass membrane protein</topology>
    </subcellularLocation>
</comment>
<keyword evidence="2 5" id="KW-0812">Transmembrane</keyword>
<protein>
    <submittedName>
        <fullName evidence="6">Transmembrane BAX inhibitor motif-containing protein 4</fullName>
    </submittedName>
</protein>
<dbReference type="PANTHER" id="PTHR23291">
    <property type="entry name" value="BAX INHIBITOR-RELATED"/>
    <property type="match status" value="1"/>
</dbReference>
<evidence type="ECO:0000256" key="2">
    <source>
        <dbReference type="ARBA" id="ARBA00022692"/>
    </source>
</evidence>
<accession>C1C1L9</accession>
<evidence type="ECO:0000256" key="4">
    <source>
        <dbReference type="ARBA" id="ARBA00023136"/>
    </source>
</evidence>
<dbReference type="GO" id="GO:0043066">
    <property type="term" value="P:negative regulation of apoptotic process"/>
    <property type="evidence" value="ECO:0007669"/>
    <property type="project" value="TreeGrafter"/>
</dbReference>
<feature type="transmembrane region" description="Helical" evidence="5">
    <location>
        <begin position="48"/>
        <end position="72"/>
    </location>
</feature>
<reference evidence="6" key="1">
    <citation type="submission" date="2016-12" db="EMBL/GenBank/DDBJ databases">
        <title>Caligus clemensi ESTs and full-length cDNAs.</title>
        <authorList>
            <person name="Yasuike M."/>
            <person name="von Schalburg K."/>
            <person name="Cooper G."/>
            <person name="Leong J."/>
            <person name="Jones S.R.M."/>
            <person name="Koop B.F."/>
        </authorList>
    </citation>
    <scope>NUCLEOTIDE SEQUENCE</scope>
    <source>
        <tissue evidence="6">Whole</tissue>
    </source>
</reference>
<proteinExistence type="evidence at transcript level"/>
<dbReference type="InterPro" id="IPR006214">
    <property type="entry name" value="Bax_inhibitor_1-related"/>
</dbReference>
<feature type="transmembrane region" description="Helical" evidence="5">
    <location>
        <begin position="106"/>
        <end position="126"/>
    </location>
</feature>
<dbReference type="PANTHER" id="PTHR23291:SF50">
    <property type="entry name" value="PROTEIN LIFEGUARD 4"/>
    <property type="match status" value="1"/>
</dbReference>